<feature type="compositionally biased region" description="Polar residues" evidence="1">
    <location>
        <begin position="265"/>
        <end position="274"/>
    </location>
</feature>
<protein>
    <recommendedName>
        <fullName evidence="2">BON domain-containing protein</fullName>
    </recommendedName>
</protein>
<feature type="compositionally biased region" description="Basic and acidic residues" evidence="1">
    <location>
        <begin position="187"/>
        <end position="203"/>
    </location>
</feature>
<feature type="compositionally biased region" description="Basic and acidic residues" evidence="1">
    <location>
        <begin position="78"/>
        <end position="92"/>
    </location>
</feature>
<feature type="region of interest" description="Disordered" evidence="1">
    <location>
        <begin position="1"/>
        <end position="211"/>
    </location>
</feature>
<comment type="caution">
    <text evidence="3">The sequence shown here is derived from an EMBL/GenBank/DDBJ whole genome shotgun (WGS) entry which is preliminary data.</text>
</comment>
<dbReference type="InterPro" id="IPR014004">
    <property type="entry name" value="Transpt-assoc_nodulatn_dom_bac"/>
</dbReference>
<dbReference type="InterPro" id="IPR007055">
    <property type="entry name" value="BON_dom"/>
</dbReference>
<dbReference type="InterPro" id="IPR051686">
    <property type="entry name" value="Lipoprotein_DolP"/>
</dbReference>
<name>A0A2G9WQL9_9HYPH</name>
<keyword evidence="4" id="KW-1185">Reference proteome</keyword>
<feature type="compositionally biased region" description="Low complexity" evidence="1">
    <location>
        <begin position="170"/>
        <end position="180"/>
    </location>
</feature>
<evidence type="ECO:0000256" key="1">
    <source>
        <dbReference type="SAM" id="MobiDB-lite"/>
    </source>
</evidence>
<dbReference type="AlphaFoldDB" id="A0A2G9WQL9"/>
<gene>
    <name evidence="3" type="ORF">CJ014_22150</name>
</gene>
<feature type="compositionally biased region" description="Basic and acidic residues" evidence="1">
    <location>
        <begin position="1"/>
        <end position="21"/>
    </location>
</feature>
<dbReference type="PANTHER" id="PTHR34606">
    <property type="entry name" value="BON DOMAIN-CONTAINING PROTEIN"/>
    <property type="match status" value="1"/>
</dbReference>
<dbReference type="EMBL" id="NQVN01000022">
    <property type="protein sequence ID" value="PIO97007.1"/>
    <property type="molecule type" value="Genomic_DNA"/>
</dbReference>
<evidence type="ECO:0000259" key="2">
    <source>
        <dbReference type="PROSITE" id="PS50914"/>
    </source>
</evidence>
<dbReference type="PROSITE" id="PS50914">
    <property type="entry name" value="BON"/>
    <property type="match status" value="1"/>
</dbReference>
<reference evidence="3 4" key="1">
    <citation type="submission" date="2017-08" db="EMBL/GenBank/DDBJ databases">
        <title>Pleomorphomonas carboxidotrophicus sp. nov., a new mesophilic hydrogenogenic carboxidotroph.</title>
        <authorList>
            <person name="Esquivel-Elizondo S."/>
            <person name="Krajmalnik-Brown R."/>
            <person name="Maldonado J."/>
        </authorList>
    </citation>
    <scope>NUCLEOTIDE SEQUENCE [LARGE SCALE GENOMIC DNA]</scope>
    <source>
        <strain evidence="3 4">SVCO-16</strain>
    </source>
</reference>
<feature type="compositionally biased region" description="Basic and acidic residues" evidence="1">
    <location>
        <begin position="33"/>
        <end position="66"/>
    </location>
</feature>
<evidence type="ECO:0000313" key="4">
    <source>
        <dbReference type="Proteomes" id="UP000231070"/>
    </source>
</evidence>
<dbReference type="Proteomes" id="UP000231070">
    <property type="component" value="Unassembled WGS sequence"/>
</dbReference>
<sequence>MAYGRNDRDFSSRDQDDDRQRLAGRWTQDEDTGYLRRRFEDYGQGDESYRGGRDQERRDYDDRRNWGESGGYYGEAGRNPDRSGGHAFDFARRSGGSPDRGGYRSFAAQDRFNGPEGYDVRSSGGFDRGYGDRGDQGASGGSPRGGWPRKGNWISRYVAAEGRADEGRSAARAGAGSFRGKGPKGYVRSDERIKEDVSDRLSDDDTLDASDVTVEVSGGEVTLSGYVDSRQAKHVAEDCAEQCVGVSHVQNNLRVRAVSDAERGSTGSETGQSTDKAKPVDF</sequence>
<dbReference type="PANTHER" id="PTHR34606:SF15">
    <property type="entry name" value="BON DOMAIN-CONTAINING PROTEIN"/>
    <property type="match status" value="1"/>
</dbReference>
<feature type="domain" description="BON" evidence="2">
    <location>
        <begin position="189"/>
        <end position="257"/>
    </location>
</feature>
<organism evidence="3 4">
    <name type="scientific">Pleomorphomonas carboxyditropha</name>
    <dbReference type="NCBI Taxonomy" id="2023338"/>
    <lineage>
        <taxon>Bacteria</taxon>
        <taxon>Pseudomonadati</taxon>
        <taxon>Pseudomonadota</taxon>
        <taxon>Alphaproteobacteria</taxon>
        <taxon>Hyphomicrobiales</taxon>
        <taxon>Pleomorphomonadaceae</taxon>
        <taxon>Pleomorphomonas</taxon>
    </lineage>
</organism>
<feature type="region of interest" description="Disordered" evidence="1">
    <location>
        <begin position="257"/>
        <end position="282"/>
    </location>
</feature>
<proteinExistence type="predicted"/>
<dbReference type="Pfam" id="PF04972">
    <property type="entry name" value="BON"/>
    <property type="match status" value="1"/>
</dbReference>
<accession>A0A2G9WQL9</accession>
<evidence type="ECO:0000313" key="3">
    <source>
        <dbReference type="EMBL" id="PIO97007.1"/>
    </source>
</evidence>
<dbReference type="Gene3D" id="3.30.1340.30">
    <property type="match status" value="1"/>
</dbReference>
<dbReference type="SMART" id="SM00749">
    <property type="entry name" value="BON"/>
    <property type="match status" value="1"/>
</dbReference>
<dbReference type="RefSeq" id="WP_207765841.1">
    <property type="nucleotide sequence ID" value="NZ_NQVN01000022.1"/>
</dbReference>